<dbReference type="Pfam" id="PF17899">
    <property type="entry name" value="Peptidase_M61_N"/>
    <property type="match status" value="1"/>
</dbReference>
<dbReference type="KEGG" id="ftj:FTUN_2088"/>
<evidence type="ECO:0000256" key="1">
    <source>
        <dbReference type="SAM" id="SignalP"/>
    </source>
</evidence>
<dbReference type="GO" id="GO:0008233">
    <property type="term" value="F:peptidase activity"/>
    <property type="evidence" value="ECO:0007669"/>
    <property type="project" value="UniProtKB-KW"/>
</dbReference>
<reference evidence="4" key="1">
    <citation type="submission" date="2020-05" db="EMBL/GenBank/DDBJ databases">
        <title>Frigoriglobus tundricola gen. nov., sp. nov., a psychrotolerant cellulolytic planctomycete of the family Gemmataceae with two divergent copies of 16S rRNA gene.</title>
        <authorList>
            <person name="Kulichevskaya I.S."/>
            <person name="Ivanova A.A."/>
            <person name="Naumoff D.G."/>
            <person name="Beletsky A.V."/>
            <person name="Rijpstra W.I.C."/>
            <person name="Sinninghe Damste J.S."/>
            <person name="Mardanov A.V."/>
            <person name="Ravin N.V."/>
            <person name="Dedysh S.N."/>
        </authorList>
    </citation>
    <scope>NUCLEOTIDE SEQUENCE [LARGE SCALE GENOMIC DNA]</scope>
    <source>
        <strain evidence="4">PL17</strain>
    </source>
</reference>
<dbReference type="InterPro" id="IPR001478">
    <property type="entry name" value="PDZ"/>
</dbReference>
<evidence type="ECO:0000313" key="4">
    <source>
        <dbReference type="Proteomes" id="UP000503447"/>
    </source>
</evidence>
<dbReference type="Gene3D" id="2.60.40.3650">
    <property type="match status" value="1"/>
</dbReference>
<accession>A0A6M5YKM2</accession>
<protein>
    <submittedName>
        <fullName evidence="3">Protease</fullName>
    </submittedName>
</protein>
<keyword evidence="3" id="KW-0645">Protease</keyword>
<dbReference type="InterPro" id="IPR027268">
    <property type="entry name" value="Peptidase_M4/M1_CTD_sf"/>
</dbReference>
<keyword evidence="1" id="KW-0732">Signal</keyword>
<keyword evidence="4" id="KW-1185">Reference proteome</keyword>
<dbReference type="InterPro" id="IPR036034">
    <property type="entry name" value="PDZ_sf"/>
</dbReference>
<organism evidence="3 4">
    <name type="scientific">Frigoriglobus tundricola</name>
    <dbReference type="NCBI Taxonomy" id="2774151"/>
    <lineage>
        <taxon>Bacteria</taxon>
        <taxon>Pseudomonadati</taxon>
        <taxon>Planctomycetota</taxon>
        <taxon>Planctomycetia</taxon>
        <taxon>Gemmatales</taxon>
        <taxon>Gemmataceae</taxon>
        <taxon>Frigoriglobus</taxon>
    </lineage>
</organism>
<sequence>MRRYAVFAVLLCAAPAPAADPPAPVTVEVDLSNLGRRIVHNKVSFAAAPGPLTLNYPRWVPGTHSPIGPVSEQAGFRVRAGGKTLEWKRDDVDSHAYHVTVPEGAGTVEVTFDLLLQPPGTGAGLGSTLTAASPKLAVLNWNEVLVYPKADGAMARSVHASVKFPSGWKYGTALTADKTDGDRVLFAAVPLEELVDSPVLCGEHVKEVAIGPKDGPRHRVVLACDSEAGLDVAPETKASWDRLVAETGKLFGARHYRAYTFLLALSDQVPSFGLEHHESSDNRLPELALTTPPVRRTAAALLPHEFVHSWNGKFRRPADMIVADYQQAQKTRLLWVYEGLTNYLGEILAVRSGLLTAEDGRDVLAATADQMAHSRGRAWRPLDDTAAVNWVLLSAPRGWTSYRRSLDYYPEGTLVWLEIDVMIRTKTKGEKSLDDFCRRFHGGPGGKPAVKGYALDDVAAALNEVVKHDWKGHLTRRVSVANETPPLEGITGGGWTLTYGDKPTALAEASEGMSKSLNLFPSIGVSISGGKVADVLPDGPAFKAGLAPGVKVMAVNGREYTDAGMKAAVAATKDGGKLELLTKTGDFYKTLTIDYKGGLKYPRLERGTGPDLLGEIFKPLDPAAKP</sequence>
<dbReference type="SMART" id="SM00228">
    <property type="entry name" value="PDZ"/>
    <property type="match status" value="1"/>
</dbReference>
<dbReference type="Gene3D" id="1.10.390.10">
    <property type="entry name" value="Neutral Protease Domain 2"/>
    <property type="match status" value="1"/>
</dbReference>
<dbReference type="Gene3D" id="2.30.42.10">
    <property type="match status" value="1"/>
</dbReference>
<evidence type="ECO:0000313" key="3">
    <source>
        <dbReference type="EMBL" id="QJW94567.1"/>
    </source>
</evidence>
<dbReference type="Proteomes" id="UP000503447">
    <property type="component" value="Chromosome"/>
</dbReference>
<proteinExistence type="predicted"/>
<feature type="chain" id="PRO_5026919321" evidence="1">
    <location>
        <begin position="19"/>
        <end position="626"/>
    </location>
</feature>
<dbReference type="RefSeq" id="WP_171470535.1">
    <property type="nucleotide sequence ID" value="NZ_CP053452.2"/>
</dbReference>
<dbReference type="EMBL" id="CP053452">
    <property type="protein sequence ID" value="QJW94567.1"/>
    <property type="molecule type" value="Genomic_DNA"/>
</dbReference>
<feature type="domain" description="PDZ" evidence="2">
    <location>
        <begin position="503"/>
        <end position="577"/>
    </location>
</feature>
<gene>
    <name evidence="3" type="ORF">FTUN_2088</name>
</gene>
<keyword evidence="3" id="KW-0378">Hydrolase</keyword>
<feature type="signal peptide" evidence="1">
    <location>
        <begin position="1"/>
        <end position="18"/>
    </location>
</feature>
<evidence type="ECO:0000259" key="2">
    <source>
        <dbReference type="PROSITE" id="PS50106"/>
    </source>
</evidence>
<dbReference type="GO" id="GO:0006508">
    <property type="term" value="P:proteolysis"/>
    <property type="evidence" value="ECO:0007669"/>
    <property type="project" value="UniProtKB-KW"/>
</dbReference>
<dbReference type="AlphaFoldDB" id="A0A6M5YKM2"/>
<name>A0A6M5YKM2_9BACT</name>
<dbReference type="InterPro" id="IPR040756">
    <property type="entry name" value="Peptidase_M61_N"/>
</dbReference>
<dbReference type="PROSITE" id="PS50106">
    <property type="entry name" value="PDZ"/>
    <property type="match status" value="1"/>
</dbReference>
<dbReference type="InterPro" id="IPR024191">
    <property type="entry name" value="Peptidase_M61"/>
</dbReference>
<dbReference type="PIRSF" id="PIRSF016493">
    <property type="entry name" value="Glycyl_aminpptds"/>
    <property type="match status" value="1"/>
</dbReference>
<dbReference type="InterPro" id="IPR007963">
    <property type="entry name" value="Peptidase_M61_catalytic"/>
</dbReference>
<dbReference type="SUPFAM" id="SSF50156">
    <property type="entry name" value="PDZ domain-like"/>
    <property type="match status" value="1"/>
</dbReference>
<dbReference type="Pfam" id="PF05299">
    <property type="entry name" value="Peptidase_M61"/>
    <property type="match status" value="1"/>
</dbReference>